<dbReference type="Proteomes" id="UP001205740">
    <property type="component" value="Unassembled WGS sequence"/>
</dbReference>
<feature type="domain" description="AB hydrolase-1" evidence="1">
    <location>
        <begin position="30"/>
        <end position="257"/>
    </location>
</feature>
<evidence type="ECO:0000313" key="3">
    <source>
        <dbReference type="Proteomes" id="UP001205740"/>
    </source>
</evidence>
<sequence length="267" mass="27832">MVSWVMTEFAITSLGDRVAFDHHGSGGPAVVFIAGAGPHRAGDPGTTATATLLAQRGVSSIVYDRLGRNESPAGGDITLERELAAVAAMIDAAGGSAVLCGHSSGCAIAIEAARAGLPVTGLVLWEAPFMKDGADTREWIDEFERRLDIGDRDGAQRQYMRDMPAEFIEMAQQAGIWDGIVAQVGSLRADGRSLVAVSAEPLDRVLAPVTAPVLAVVGTDTFPGMPEAADAIAAAAVDGRSERVPGAQHMWDPEAMAQRIAQFVGRG</sequence>
<evidence type="ECO:0000313" key="2">
    <source>
        <dbReference type="EMBL" id="MCP2162157.1"/>
    </source>
</evidence>
<dbReference type="Gene3D" id="3.40.50.1820">
    <property type="entry name" value="alpha/beta hydrolase"/>
    <property type="match status" value="1"/>
</dbReference>
<dbReference type="SUPFAM" id="SSF53474">
    <property type="entry name" value="alpha/beta-Hydrolases"/>
    <property type="match status" value="1"/>
</dbReference>
<keyword evidence="3" id="KW-1185">Reference proteome</keyword>
<proteinExistence type="predicted"/>
<dbReference type="InterPro" id="IPR000073">
    <property type="entry name" value="AB_hydrolase_1"/>
</dbReference>
<organism evidence="2 3">
    <name type="scientific">Williamsia serinedens</name>
    <dbReference type="NCBI Taxonomy" id="391736"/>
    <lineage>
        <taxon>Bacteria</taxon>
        <taxon>Bacillati</taxon>
        <taxon>Actinomycetota</taxon>
        <taxon>Actinomycetes</taxon>
        <taxon>Mycobacteriales</taxon>
        <taxon>Nocardiaceae</taxon>
        <taxon>Williamsia</taxon>
    </lineage>
</organism>
<reference evidence="2 3" key="1">
    <citation type="submission" date="2022-06" db="EMBL/GenBank/DDBJ databases">
        <title>Genomic Encyclopedia of Archaeal and Bacterial Type Strains, Phase II (KMG-II): from individual species to whole genera.</title>
        <authorList>
            <person name="Goeker M."/>
        </authorList>
    </citation>
    <scope>NUCLEOTIDE SEQUENCE [LARGE SCALE GENOMIC DNA]</scope>
    <source>
        <strain evidence="2 3">DSM 45037</strain>
    </source>
</reference>
<dbReference type="EMBL" id="JAMTCG010000006">
    <property type="protein sequence ID" value="MCP2162157.1"/>
    <property type="molecule type" value="Genomic_DNA"/>
</dbReference>
<dbReference type="InterPro" id="IPR029058">
    <property type="entry name" value="AB_hydrolase_fold"/>
</dbReference>
<name>A0ABT1H8B6_9NOCA</name>
<protein>
    <submittedName>
        <fullName evidence="2">Pimeloyl-ACP methyl ester carboxylesterase</fullName>
    </submittedName>
</protein>
<comment type="caution">
    <text evidence="2">The sequence shown here is derived from an EMBL/GenBank/DDBJ whole genome shotgun (WGS) entry which is preliminary data.</text>
</comment>
<evidence type="ECO:0000259" key="1">
    <source>
        <dbReference type="Pfam" id="PF12697"/>
    </source>
</evidence>
<accession>A0ABT1H8B6</accession>
<dbReference type="Pfam" id="PF12697">
    <property type="entry name" value="Abhydrolase_6"/>
    <property type="match status" value="1"/>
</dbReference>
<gene>
    <name evidence="2" type="ORF">LX12_003361</name>
</gene>